<sequence>MNSTWKNNECYIASKKKASTFDLLDFCLNGTLNNLLDRMDNIKANLGDNDDERQDIRLLRYILSDYHANCSKPSYIVLSNERTPFAEYVIPIFKYFSASTKLLSFIWCGKGSPSNKQLMLCLSESQRKLLDGIGFSCKDKVERVMMECSGKDDGNNTEFLEEEEVTMVLKQQQSGRSPVDAKDTIKAVSRSGQAIKEL</sequence>
<protein>
    <submittedName>
        <fullName evidence="2">Uncharacterized protein</fullName>
    </submittedName>
</protein>
<dbReference type="Proteomes" id="UP000716291">
    <property type="component" value="Unassembled WGS sequence"/>
</dbReference>
<reference evidence="2" key="1">
    <citation type="journal article" date="2020" name="Microb. Genom.">
        <title>Genetic diversity of clinical and environmental Mucorales isolates obtained from an investigation of mucormycosis cases among solid organ transplant recipients.</title>
        <authorList>
            <person name="Nguyen M.H."/>
            <person name="Kaul D."/>
            <person name="Muto C."/>
            <person name="Cheng S.J."/>
            <person name="Richter R.A."/>
            <person name="Bruno V.M."/>
            <person name="Liu G."/>
            <person name="Beyhan S."/>
            <person name="Sundermann A.J."/>
            <person name="Mounaud S."/>
            <person name="Pasculle A.W."/>
            <person name="Nierman W.C."/>
            <person name="Driscoll E."/>
            <person name="Cumbie R."/>
            <person name="Clancy C.J."/>
            <person name="Dupont C.L."/>
        </authorList>
    </citation>
    <scope>NUCLEOTIDE SEQUENCE</scope>
    <source>
        <strain evidence="2">GL11</strain>
    </source>
</reference>
<keyword evidence="3" id="KW-1185">Reference proteome</keyword>
<accession>A0A9P6WX85</accession>
<organism evidence="2 3">
    <name type="scientific">Rhizopus oryzae</name>
    <name type="common">Mucormycosis agent</name>
    <name type="synonym">Rhizopus arrhizus var. delemar</name>
    <dbReference type="NCBI Taxonomy" id="64495"/>
    <lineage>
        <taxon>Eukaryota</taxon>
        <taxon>Fungi</taxon>
        <taxon>Fungi incertae sedis</taxon>
        <taxon>Mucoromycota</taxon>
        <taxon>Mucoromycotina</taxon>
        <taxon>Mucoromycetes</taxon>
        <taxon>Mucorales</taxon>
        <taxon>Mucorineae</taxon>
        <taxon>Rhizopodaceae</taxon>
        <taxon>Rhizopus</taxon>
    </lineage>
</organism>
<evidence type="ECO:0000256" key="1">
    <source>
        <dbReference type="SAM" id="MobiDB-lite"/>
    </source>
</evidence>
<dbReference type="EMBL" id="JAANQT010003934">
    <property type="protein sequence ID" value="KAG1300611.1"/>
    <property type="molecule type" value="Genomic_DNA"/>
</dbReference>
<evidence type="ECO:0000313" key="3">
    <source>
        <dbReference type="Proteomes" id="UP000716291"/>
    </source>
</evidence>
<feature type="region of interest" description="Disordered" evidence="1">
    <location>
        <begin position="171"/>
        <end position="198"/>
    </location>
</feature>
<dbReference type="AlphaFoldDB" id="A0A9P6WX85"/>
<gene>
    <name evidence="2" type="ORF">G6F64_012537</name>
</gene>
<comment type="caution">
    <text evidence="2">The sequence shown here is derived from an EMBL/GenBank/DDBJ whole genome shotgun (WGS) entry which is preliminary data.</text>
</comment>
<name>A0A9P6WX85_RHIOR</name>
<evidence type="ECO:0000313" key="2">
    <source>
        <dbReference type="EMBL" id="KAG1300611.1"/>
    </source>
</evidence>
<proteinExistence type="predicted"/>